<dbReference type="PROSITE" id="PS50113">
    <property type="entry name" value="PAC"/>
    <property type="match status" value="1"/>
</dbReference>
<dbReference type="PANTHER" id="PTHR47429:SF2">
    <property type="entry name" value="PROTEIN TWIN LOV 1"/>
    <property type="match status" value="1"/>
</dbReference>
<keyword evidence="6" id="KW-1185">Reference proteome</keyword>
<evidence type="ECO:0000313" key="6">
    <source>
        <dbReference type="Proteomes" id="UP000184314"/>
    </source>
</evidence>
<dbReference type="InterPro" id="IPR000014">
    <property type="entry name" value="PAS"/>
</dbReference>
<keyword evidence="1" id="KW-0285">Flavoprotein</keyword>
<dbReference type="Gene3D" id="3.30.450.20">
    <property type="entry name" value="PAS domain"/>
    <property type="match status" value="1"/>
</dbReference>
<dbReference type="CDD" id="cd00130">
    <property type="entry name" value="PAS"/>
    <property type="match status" value="1"/>
</dbReference>
<proteinExistence type="predicted"/>
<dbReference type="RefSeq" id="WP_073241112.1">
    <property type="nucleotide sequence ID" value="NZ_FQZX01000001.1"/>
</dbReference>
<dbReference type="Pfam" id="PF13426">
    <property type="entry name" value="PAS_9"/>
    <property type="match status" value="1"/>
</dbReference>
<dbReference type="SUPFAM" id="SSF55785">
    <property type="entry name" value="PYP-like sensor domain (PAS domain)"/>
    <property type="match status" value="1"/>
</dbReference>
<dbReference type="InterPro" id="IPR035965">
    <property type="entry name" value="PAS-like_dom_sf"/>
</dbReference>
<feature type="domain" description="PAC" evidence="4">
    <location>
        <begin position="131"/>
        <end position="174"/>
    </location>
</feature>
<dbReference type="OrthoDB" id="5760647at2"/>
<evidence type="ECO:0000256" key="2">
    <source>
        <dbReference type="ARBA" id="ARBA00022643"/>
    </source>
</evidence>
<evidence type="ECO:0000256" key="3">
    <source>
        <dbReference type="ARBA" id="ARBA00022991"/>
    </source>
</evidence>
<dbReference type="InterPro" id="IPR000700">
    <property type="entry name" value="PAS-assoc_C"/>
</dbReference>
<evidence type="ECO:0000259" key="4">
    <source>
        <dbReference type="PROSITE" id="PS50113"/>
    </source>
</evidence>
<gene>
    <name evidence="5" type="ORF">SAMN04488007_0596</name>
</gene>
<dbReference type="STRING" id="228958.SAMN04488007_0596"/>
<dbReference type="EMBL" id="FQZX01000001">
    <property type="protein sequence ID" value="SHJ52011.1"/>
    <property type="molecule type" value="Genomic_DNA"/>
</dbReference>
<organism evidence="5 6">
    <name type="scientific">Maribacter aquivivus</name>
    <dbReference type="NCBI Taxonomy" id="228958"/>
    <lineage>
        <taxon>Bacteria</taxon>
        <taxon>Pseudomonadati</taxon>
        <taxon>Bacteroidota</taxon>
        <taxon>Flavobacteriia</taxon>
        <taxon>Flavobacteriales</taxon>
        <taxon>Flavobacteriaceae</taxon>
        <taxon>Maribacter</taxon>
    </lineage>
</organism>
<reference evidence="6" key="1">
    <citation type="submission" date="2016-11" db="EMBL/GenBank/DDBJ databases">
        <authorList>
            <person name="Varghese N."/>
            <person name="Submissions S."/>
        </authorList>
    </citation>
    <scope>NUCLEOTIDE SEQUENCE [LARGE SCALE GENOMIC DNA]</scope>
    <source>
        <strain evidence="6">DSM 16478</strain>
    </source>
</reference>
<keyword evidence="2" id="KW-0288">FMN</keyword>
<accession>A0A1M6JZA6</accession>
<evidence type="ECO:0000256" key="1">
    <source>
        <dbReference type="ARBA" id="ARBA00022630"/>
    </source>
</evidence>
<dbReference type="PANTHER" id="PTHR47429">
    <property type="entry name" value="PROTEIN TWIN LOV 1"/>
    <property type="match status" value="1"/>
</dbReference>
<keyword evidence="3" id="KW-0157">Chromophore</keyword>
<protein>
    <submittedName>
        <fullName evidence="5">PAS domain S-box-containing protein</fullName>
    </submittedName>
</protein>
<dbReference type="Proteomes" id="UP000184314">
    <property type="component" value="Unassembled WGS sequence"/>
</dbReference>
<sequence length="174" mass="20109">MIDLKDYDNAVIKFRKSLNFTMLPILSWDFYASNYEEIKQTEEDSVALLSLVSANSWNIDTEILDTRLKEDKNVIVVTDAKLNIVFATKNMWNMSQYYPEEIIGKSPKMFQGNMTSKSTLKIISEAVKEKKPFEVTVVNYRKDGSTYKCWIQGQPMFDNKGDVVNFIAFEKEVA</sequence>
<dbReference type="NCBIfam" id="TIGR00229">
    <property type="entry name" value="sensory_box"/>
    <property type="match status" value="1"/>
</dbReference>
<dbReference type="AlphaFoldDB" id="A0A1M6JZA6"/>
<name>A0A1M6JZA6_9FLAO</name>
<evidence type="ECO:0000313" key="5">
    <source>
        <dbReference type="EMBL" id="SHJ52011.1"/>
    </source>
</evidence>